<comment type="caution">
    <text evidence="2">The sequence shown here is derived from an EMBL/GenBank/DDBJ whole genome shotgun (WGS) entry which is preliminary data.</text>
</comment>
<evidence type="ECO:0000313" key="3">
    <source>
        <dbReference type="Proteomes" id="UP000664052"/>
    </source>
</evidence>
<gene>
    <name evidence="2" type="ORF">JYK02_15865</name>
</gene>
<name>A0ABS3DDI9_9BACT</name>
<dbReference type="Proteomes" id="UP000664052">
    <property type="component" value="Unassembled WGS sequence"/>
</dbReference>
<sequence>MCVDRSGLASLNLLMMRRFLLFCAVASVLGFGPLSPSNDAWAQGRTRASKAKAQKTAKAKKGSSRTPPRIETKSNSAVTDPVTGDASAAASSAPPQRGPSRIDFDDRLIQGQTNKSGAVYLYDRKELKTRSMLRERDSFRSETLATVYDQ</sequence>
<reference evidence="2 3" key="1">
    <citation type="submission" date="2021-02" db="EMBL/GenBank/DDBJ databases">
        <title>De Novo genome assembly of isolated myxobacteria.</title>
        <authorList>
            <person name="Stevens D.C."/>
        </authorList>
    </citation>
    <scope>NUCLEOTIDE SEQUENCE [LARGE SCALE GENOMIC DNA]</scope>
    <source>
        <strain evidence="2 3">ATCC 29039</strain>
    </source>
</reference>
<evidence type="ECO:0000256" key="1">
    <source>
        <dbReference type="SAM" id="MobiDB-lite"/>
    </source>
</evidence>
<keyword evidence="3" id="KW-1185">Reference proteome</keyword>
<feature type="region of interest" description="Disordered" evidence="1">
    <location>
        <begin position="41"/>
        <end position="110"/>
    </location>
</feature>
<protein>
    <submittedName>
        <fullName evidence="2">Uncharacterized protein</fullName>
    </submittedName>
</protein>
<dbReference type="EMBL" id="JAFIMU010000007">
    <property type="protein sequence ID" value="MBN8228987.1"/>
    <property type="molecule type" value="Genomic_DNA"/>
</dbReference>
<organism evidence="2 3">
    <name type="scientific">Corallococcus macrosporus</name>
    <dbReference type="NCBI Taxonomy" id="35"/>
    <lineage>
        <taxon>Bacteria</taxon>
        <taxon>Pseudomonadati</taxon>
        <taxon>Myxococcota</taxon>
        <taxon>Myxococcia</taxon>
        <taxon>Myxococcales</taxon>
        <taxon>Cystobacterineae</taxon>
        <taxon>Myxococcaceae</taxon>
        <taxon>Corallococcus</taxon>
    </lineage>
</organism>
<accession>A0ABS3DDI9</accession>
<feature type="compositionally biased region" description="Basic residues" evidence="1">
    <location>
        <begin position="47"/>
        <end position="63"/>
    </location>
</feature>
<evidence type="ECO:0000313" key="2">
    <source>
        <dbReference type="EMBL" id="MBN8228987.1"/>
    </source>
</evidence>
<proteinExistence type="predicted"/>